<evidence type="ECO:0000313" key="1">
    <source>
        <dbReference type="EMBL" id="EIT68971.1"/>
    </source>
</evidence>
<name>I8HZH1_9GAMM</name>
<proteinExistence type="predicted"/>
<sequence length="104" mass="11281">MRGRSRHRGVGLVGARLDERDHADPGYEDFATHGVFFCLVKEGIDNARLCGPSPRRPADEMRTGGVRWIIAGIVDRCCCPGSPIQALCHRRGTPDPTLLSGAPT</sequence>
<dbReference type="EMBL" id="AKGD01000002">
    <property type="protein sequence ID" value="EIT68971.1"/>
    <property type="molecule type" value="Genomic_DNA"/>
</dbReference>
<comment type="caution">
    <text evidence="1">The sequence shown here is derived from an EMBL/GenBank/DDBJ whole genome shotgun (WGS) entry which is preliminary data.</text>
</comment>
<gene>
    <name evidence="1" type="ORF">WQQ_25530</name>
</gene>
<dbReference type="AlphaFoldDB" id="I8HZH1"/>
<reference evidence="1 2" key="1">
    <citation type="journal article" date="2012" name="J. Bacteriol.">
        <title>Genome Sequence of n-Alkane-Degrading Hydrocarboniphaga effusa Strain AP103T (ATCC BAA-332T).</title>
        <authorList>
            <person name="Chang H.K."/>
            <person name="Zylstra G.J."/>
            <person name="Chae J.C."/>
        </authorList>
    </citation>
    <scope>NUCLEOTIDE SEQUENCE [LARGE SCALE GENOMIC DNA]</scope>
    <source>
        <strain evidence="1 2">AP103</strain>
    </source>
</reference>
<organism evidence="1 2">
    <name type="scientific">Hydrocarboniphaga effusa AP103</name>
    <dbReference type="NCBI Taxonomy" id="1172194"/>
    <lineage>
        <taxon>Bacteria</taxon>
        <taxon>Pseudomonadati</taxon>
        <taxon>Pseudomonadota</taxon>
        <taxon>Gammaproteobacteria</taxon>
        <taxon>Nevskiales</taxon>
        <taxon>Nevskiaceae</taxon>
        <taxon>Hydrocarboniphaga</taxon>
    </lineage>
</organism>
<dbReference type="STRING" id="1172194.WQQ_25530"/>
<keyword evidence="2" id="KW-1185">Reference proteome</keyword>
<accession>I8HZH1</accession>
<evidence type="ECO:0000313" key="2">
    <source>
        <dbReference type="Proteomes" id="UP000003704"/>
    </source>
</evidence>
<protein>
    <submittedName>
        <fullName evidence="1">Uncharacterized protein</fullName>
    </submittedName>
</protein>
<dbReference type="Proteomes" id="UP000003704">
    <property type="component" value="Unassembled WGS sequence"/>
</dbReference>